<dbReference type="EMBL" id="OA571172">
    <property type="protein sequence ID" value="CAD7203807.1"/>
    <property type="molecule type" value="Genomic_DNA"/>
</dbReference>
<sequence length="203" mass="23440">MDDDRVFDDDLVDLVEVIGVIDKLPEPKGYLRDAENPVEFYSDREFIRRFRFNKSTVVNVIVPLLTGPNQNARGLPVPPLIKEVSDELTGHLLEYVKFPTTNQEVERNYRLFWNMYRFPGVSGCIDCTHEAPMMPARIFRNNRMRTRLETRQVKGNLLGDSGYPQLDYLYTPVPDLQTLRAVVQHSTKADKESGEVFVRGMET</sequence>
<accession>A0A7R8ZDL0</accession>
<evidence type="ECO:0000313" key="1">
    <source>
        <dbReference type="EMBL" id="CAD7203807.1"/>
    </source>
</evidence>
<protein>
    <submittedName>
        <fullName evidence="1">Uncharacterized protein</fullName>
    </submittedName>
</protein>
<dbReference type="AlphaFoldDB" id="A0A7R8ZDL0"/>
<organism evidence="1">
    <name type="scientific">Timema douglasi</name>
    <name type="common">Walking stick</name>
    <dbReference type="NCBI Taxonomy" id="61478"/>
    <lineage>
        <taxon>Eukaryota</taxon>
        <taxon>Metazoa</taxon>
        <taxon>Ecdysozoa</taxon>
        <taxon>Arthropoda</taxon>
        <taxon>Hexapoda</taxon>
        <taxon>Insecta</taxon>
        <taxon>Pterygota</taxon>
        <taxon>Neoptera</taxon>
        <taxon>Polyneoptera</taxon>
        <taxon>Phasmatodea</taxon>
        <taxon>Timematodea</taxon>
        <taxon>Timematoidea</taxon>
        <taxon>Timematidae</taxon>
        <taxon>Timema</taxon>
    </lineage>
</organism>
<name>A0A7R8ZDL0_TIMDO</name>
<proteinExistence type="predicted"/>
<gene>
    <name evidence="1" type="ORF">TDIB3V08_LOCUS9972</name>
</gene>
<reference evidence="1" key="1">
    <citation type="submission" date="2020-11" db="EMBL/GenBank/DDBJ databases">
        <authorList>
            <person name="Tran Van P."/>
        </authorList>
    </citation>
    <scope>NUCLEOTIDE SEQUENCE</scope>
</reference>